<dbReference type="AlphaFoldDB" id="A0A6M2EX66"/>
<sequence>MSSVRKYSYYYRLRHEGWFDEEAEEERALRRVRNFPRLKKFTITKRLKLRVPGLRRFLRKRARLFSRVKVSWLKAWKRLKNGQAHINDLFGGNFLVMQVNRAPFKCGERRFVAHGLHGLPPRYPLGKIA</sequence>
<name>A0A6M2EX66_9ROSI</name>
<evidence type="ECO:0000313" key="1">
    <source>
        <dbReference type="EMBL" id="NUU87879.1"/>
    </source>
</evidence>
<organism evidence="1">
    <name type="scientific">Populus davidiana</name>
    <dbReference type="NCBI Taxonomy" id="266767"/>
    <lineage>
        <taxon>Eukaryota</taxon>
        <taxon>Viridiplantae</taxon>
        <taxon>Streptophyta</taxon>
        <taxon>Embryophyta</taxon>
        <taxon>Tracheophyta</taxon>
        <taxon>Spermatophyta</taxon>
        <taxon>Magnoliopsida</taxon>
        <taxon>eudicotyledons</taxon>
        <taxon>Gunneridae</taxon>
        <taxon>Pentapetalae</taxon>
        <taxon>rosids</taxon>
        <taxon>fabids</taxon>
        <taxon>Malpighiales</taxon>
        <taxon>Salicaceae</taxon>
        <taxon>Saliceae</taxon>
        <taxon>Populus</taxon>
    </lineage>
</organism>
<dbReference type="PANTHER" id="PTHR36795">
    <property type="entry name" value="OS01G0938400 PROTEIN"/>
    <property type="match status" value="1"/>
</dbReference>
<accession>A0A6M2EX66</accession>
<proteinExistence type="predicted"/>
<dbReference type="EMBL" id="GILB01007546">
    <property type="protein sequence ID" value="NUU87879.1"/>
    <property type="molecule type" value="Transcribed_RNA"/>
</dbReference>
<dbReference type="PANTHER" id="PTHR36795:SF3">
    <property type="match status" value="1"/>
</dbReference>
<reference evidence="1" key="1">
    <citation type="submission" date="2020-03" db="EMBL/GenBank/DDBJ databases">
        <authorList>
            <person name="Zhang R."/>
        </authorList>
    </citation>
    <scope>NUCLEOTIDE SEQUENCE</scope>
</reference>
<protein>
    <submittedName>
        <fullName evidence="1">Uncharacterized protein</fullName>
    </submittedName>
</protein>